<organism evidence="6 7">
    <name type="scientific">Dioscorea cayennensis subsp. rotundata</name>
    <name type="common">White Guinea yam</name>
    <name type="synonym">Dioscorea rotundata</name>
    <dbReference type="NCBI Taxonomy" id="55577"/>
    <lineage>
        <taxon>Eukaryota</taxon>
        <taxon>Viridiplantae</taxon>
        <taxon>Streptophyta</taxon>
        <taxon>Embryophyta</taxon>
        <taxon>Tracheophyta</taxon>
        <taxon>Spermatophyta</taxon>
        <taxon>Magnoliopsida</taxon>
        <taxon>Liliopsida</taxon>
        <taxon>Dioscoreales</taxon>
        <taxon>Dioscoreaceae</taxon>
        <taxon>Dioscorea</taxon>
    </lineage>
</organism>
<dbReference type="Gene3D" id="4.10.1060.10">
    <property type="entry name" value="Zinc finger, RanBP2-type"/>
    <property type="match status" value="4"/>
</dbReference>
<dbReference type="PROSITE" id="PS01358">
    <property type="entry name" value="ZF_RANBP2_1"/>
    <property type="match status" value="3"/>
</dbReference>
<keyword evidence="2 4" id="KW-0863">Zinc-finger</keyword>
<evidence type="ECO:0000313" key="7">
    <source>
        <dbReference type="RefSeq" id="XP_039138366.1"/>
    </source>
</evidence>
<dbReference type="InterPro" id="IPR036443">
    <property type="entry name" value="Znf_RanBP2_sf"/>
</dbReference>
<keyword evidence="6" id="KW-1185">Reference proteome</keyword>
<evidence type="ECO:0000313" key="6">
    <source>
        <dbReference type="Proteomes" id="UP001515500"/>
    </source>
</evidence>
<name>A0AB40CEW8_DIOCR</name>
<keyword evidence="1" id="KW-0479">Metal-binding</keyword>
<evidence type="ECO:0000256" key="2">
    <source>
        <dbReference type="ARBA" id="ARBA00022771"/>
    </source>
</evidence>
<dbReference type="GO" id="GO:0003729">
    <property type="term" value="F:mRNA binding"/>
    <property type="evidence" value="ECO:0007669"/>
    <property type="project" value="TreeGrafter"/>
</dbReference>
<sequence>MGEGREGDWECGGCRNRNYAFRSFCNRCKQPRLLVDTKTPADSKWLPRIGDWICSGCSNNNYASREKCKKCGQPKEETAMPAIAMRGASLPTYAHYFARAHGLSGLGMNFGITGSYGLQPSLLPNSGLSYGGIDKYGLQSIPRWPTPGGHSSGLLHVNNISQPLVVPRDWRSGDWICNCGFHNYSSRTQCKKCNAPLPSGAPPSSAVNSAVSNIFPTLGTKRLASEEFVNDWDSKRLNAGDINSHFLNNGQQRPYQGFEQLGESTNDQSPGTMSRYSSGNLATMSSTQLKAQSPQLTTIPLIVGKGAKQWRDGDWMCNNCNNHNYASRTHCNRCKSQKQLLSL</sequence>
<dbReference type="FunFam" id="4.10.1060.10:FF:000013">
    <property type="entry name" value="Zinc finger, RanBP2-type protein"/>
    <property type="match status" value="2"/>
</dbReference>
<gene>
    <name evidence="7" type="primary">LOC120275743</name>
</gene>
<dbReference type="Pfam" id="PF00641">
    <property type="entry name" value="Zn_ribbon_RanBP"/>
    <property type="match status" value="3"/>
</dbReference>
<keyword evidence="3" id="KW-0862">Zinc</keyword>
<dbReference type="RefSeq" id="XP_039138366.1">
    <property type="nucleotide sequence ID" value="XM_039282432.1"/>
</dbReference>
<feature type="domain" description="RanBP2-type" evidence="5">
    <location>
        <begin position="171"/>
        <end position="199"/>
    </location>
</feature>
<accession>A0AB40CEW8</accession>
<reference evidence="7" key="1">
    <citation type="submission" date="2025-08" db="UniProtKB">
        <authorList>
            <consortium name="RefSeq"/>
        </authorList>
    </citation>
    <scope>IDENTIFICATION</scope>
</reference>
<dbReference type="PROSITE" id="PS50199">
    <property type="entry name" value="ZF_RANBP2_2"/>
    <property type="match status" value="4"/>
</dbReference>
<evidence type="ECO:0000259" key="5">
    <source>
        <dbReference type="PROSITE" id="PS50199"/>
    </source>
</evidence>
<dbReference type="GeneID" id="120275743"/>
<dbReference type="GO" id="GO:0008270">
    <property type="term" value="F:zinc ion binding"/>
    <property type="evidence" value="ECO:0007669"/>
    <property type="project" value="UniProtKB-KW"/>
</dbReference>
<feature type="domain" description="RanBP2-type" evidence="5">
    <location>
        <begin position="48"/>
        <end position="77"/>
    </location>
</feature>
<dbReference type="Proteomes" id="UP001515500">
    <property type="component" value="Chromosome 14"/>
</dbReference>
<feature type="domain" description="RanBP2-type" evidence="5">
    <location>
        <begin position="5"/>
        <end position="34"/>
    </location>
</feature>
<dbReference type="PANTHER" id="PTHR23111">
    <property type="entry name" value="ZINC FINGER PROTEIN"/>
    <property type="match status" value="1"/>
</dbReference>
<evidence type="ECO:0000256" key="1">
    <source>
        <dbReference type="ARBA" id="ARBA00022723"/>
    </source>
</evidence>
<evidence type="ECO:0000256" key="4">
    <source>
        <dbReference type="PROSITE-ProRule" id="PRU00322"/>
    </source>
</evidence>
<dbReference type="SMART" id="SM00547">
    <property type="entry name" value="ZnF_RBZ"/>
    <property type="match status" value="4"/>
</dbReference>
<dbReference type="PANTHER" id="PTHR23111:SF71">
    <property type="entry name" value="RANBP2-TYPE DOMAIN-CONTAINING PROTEIN"/>
    <property type="match status" value="1"/>
</dbReference>
<proteinExistence type="predicted"/>
<dbReference type="SUPFAM" id="SSF90209">
    <property type="entry name" value="Ran binding protein zinc finger-like"/>
    <property type="match status" value="4"/>
</dbReference>
<dbReference type="AlphaFoldDB" id="A0AB40CEW8"/>
<protein>
    <submittedName>
        <fullName evidence="7">Uncharacterized RNA-binding protein C17H9.04c isoform X2</fullName>
    </submittedName>
</protein>
<dbReference type="InterPro" id="IPR001876">
    <property type="entry name" value="Znf_RanBP2"/>
</dbReference>
<feature type="domain" description="RanBP2-type" evidence="5">
    <location>
        <begin position="311"/>
        <end position="340"/>
    </location>
</feature>
<dbReference type="GO" id="GO:0005737">
    <property type="term" value="C:cytoplasm"/>
    <property type="evidence" value="ECO:0007669"/>
    <property type="project" value="TreeGrafter"/>
</dbReference>
<evidence type="ECO:0000256" key="3">
    <source>
        <dbReference type="ARBA" id="ARBA00022833"/>
    </source>
</evidence>